<dbReference type="AlphaFoldDB" id="A0A5S9IKY3"/>
<organism evidence="1 2">
    <name type="scientific">Uabimicrobium amorphum</name>
    <dbReference type="NCBI Taxonomy" id="2596890"/>
    <lineage>
        <taxon>Bacteria</taxon>
        <taxon>Pseudomonadati</taxon>
        <taxon>Planctomycetota</taxon>
        <taxon>Candidatus Uabimicrobiia</taxon>
        <taxon>Candidatus Uabimicrobiales</taxon>
        <taxon>Candidatus Uabimicrobiaceae</taxon>
        <taxon>Candidatus Uabimicrobium</taxon>
    </lineage>
</organism>
<evidence type="ECO:0000313" key="1">
    <source>
        <dbReference type="EMBL" id="BBM83356.1"/>
    </source>
</evidence>
<name>A0A5S9IKY3_UABAM</name>
<accession>A0A5S9IKY3</accession>
<dbReference type="KEGG" id="uam:UABAM_01708"/>
<keyword evidence="2" id="KW-1185">Reference proteome</keyword>
<dbReference type="Proteomes" id="UP000326354">
    <property type="component" value="Chromosome"/>
</dbReference>
<evidence type="ECO:0000313" key="2">
    <source>
        <dbReference type="Proteomes" id="UP000326354"/>
    </source>
</evidence>
<gene>
    <name evidence="1" type="ORF">UABAM_01708</name>
</gene>
<proteinExistence type="predicted"/>
<dbReference type="RefSeq" id="WP_151967558.1">
    <property type="nucleotide sequence ID" value="NZ_AP019860.1"/>
</dbReference>
<reference evidence="1 2" key="1">
    <citation type="submission" date="2019-08" db="EMBL/GenBank/DDBJ databases">
        <title>Complete genome sequence of Candidatus Uab amorphum.</title>
        <authorList>
            <person name="Shiratori T."/>
            <person name="Suzuki S."/>
            <person name="Kakizawa Y."/>
            <person name="Ishida K."/>
        </authorList>
    </citation>
    <scope>NUCLEOTIDE SEQUENCE [LARGE SCALE GENOMIC DNA]</scope>
    <source>
        <strain evidence="1 2">SRT547</strain>
    </source>
</reference>
<protein>
    <submittedName>
        <fullName evidence="1">Uncharacterized protein</fullName>
    </submittedName>
</protein>
<dbReference type="EMBL" id="AP019860">
    <property type="protein sequence ID" value="BBM83356.1"/>
    <property type="molecule type" value="Genomic_DNA"/>
</dbReference>
<sequence>MINIDLPNLEVGKEYHFMISLKLSVCGKLKEIHSHYLELENYDIDDKTDKAITFKTPERKLKSLYLNKEKVILYHKM</sequence>